<evidence type="ECO:0000313" key="3">
    <source>
        <dbReference type="Proteomes" id="UP000664203"/>
    </source>
</evidence>
<feature type="compositionally biased region" description="Basic and acidic residues" evidence="1">
    <location>
        <begin position="62"/>
        <end position="74"/>
    </location>
</feature>
<reference evidence="2" key="1">
    <citation type="submission" date="2021-03" db="EMBL/GenBank/DDBJ databases">
        <authorList>
            <person name="Tagirdzhanova G."/>
        </authorList>
    </citation>
    <scope>NUCLEOTIDE SEQUENCE</scope>
</reference>
<evidence type="ECO:0000313" key="2">
    <source>
        <dbReference type="EMBL" id="CAF9940389.1"/>
    </source>
</evidence>
<evidence type="ECO:0000256" key="1">
    <source>
        <dbReference type="SAM" id="MobiDB-lite"/>
    </source>
</evidence>
<dbReference type="Proteomes" id="UP000664203">
    <property type="component" value="Unassembled WGS sequence"/>
</dbReference>
<feature type="region of interest" description="Disordered" evidence="1">
    <location>
        <begin position="37"/>
        <end position="74"/>
    </location>
</feature>
<organism evidence="2 3">
    <name type="scientific">Alectoria fallacina</name>
    <dbReference type="NCBI Taxonomy" id="1903189"/>
    <lineage>
        <taxon>Eukaryota</taxon>
        <taxon>Fungi</taxon>
        <taxon>Dikarya</taxon>
        <taxon>Ascomycota</taxon>
        <taxon>Pezizomycotina</taxon>
        <taxon>Lecanoromycetes</taxon>
        <taxon>OSLEUM clade</taxon>
        <taxon>Lecanoromycetidae</taxon>
        <taxon>Lecanorales</taxon>
        <taxon>Lecanorineae</taxon>
        <taxon>Parmeliaceae</taxon>
        <taxon>Alectoria</taxon>
    </lineage>
</organism>
<proteinExistence type="predicted"/>
<dbReference type="EMBL" id="CAJPDR010000599">
    <property type="protein sequence ID" value="CAF9940389.1"/>
    <property type="molecule type" value="Genomic_DNA"/>
</dbReference>
<name>A0A8H3J478_9LECA</name>
<comment type="caution">
    <text evidence="2">The sequence shown here is derived from an EMBL/GenBank/DDBJ whole genome shotgun (WGS) entry which is preliminary data.</text>
</comment>
<gene>
    <name evidence="2" type="ORF">ALECFALPRED_008538</name>
</gene>
<keyword evidence="3" id="KW-1185">Reference proteome</keyword>
<dbReference type="AlphaFoldDB" id="A0A8H3J478"/>
<accession>A0A8H3J478</accession>
<sequence length="91" mass="10027">MKRPVVSFSSKLAIDRSIEAPARLIFEIGISRNAAPDLGIEKNSQGSQKPRYLPQSHTCNLRKGDPDPKTEASKNRIVIVRTRIADTGPES</sequence>
<protein>
    <submittedName>
        <fullName evidence="2">Uncharacterized protein</fullName>
    </submittedName>
</protein>